<evidence type="ECO:0000313" key="3">
    <source>
        <dbReference type="RefSeq" id="XP_022235616.1"/>
    </source>
</evidence>
<feature type="region of interest" description="Disordered" evidence="1">
    <location>
        <begin position="207"/>
        <end position="240"/>
    </location>
</feature>
<dbReference type="GeneID" id="106475897"/>
<evidence type="ECO:0000313" key="2">
    <source>
        <dbReference type="Proteomes" id="UP000694941"/>
    </source>
</evidence>
<proteinExistence type="predicted"/>
<gene>
    <name evidence="3" type="primary">LOC106475897</name>
</gene>
<dbReference type="RefSeq" id="XP_022235616.1">
    <property type="nucleotide sequence ID" value="XM_022379908.1"/>
</dbReference>
<protein>
    <submittedName>
        <fullName evidence="3">Uncharacterized protein LOC106475897</fullName>
    </submittedName>
</protein>
<feature type="region of interest" description="Disordered" evidence="1">
    <location>
        <begin position="491"/>
        <end position="513"/>
    </location>
</feature>
<sequence length="574" mass="64609">MRVKWNRNLDGFSRVDPRNGYTTLRSSRQRLPSPLNDDYRGNNRCFLPNSGQEKKDGQRCGILHILKCRECCADPVADQGTKQPYDVNDNSSHSYTRLFYQEVSLQNCKSDRHAQKCPTTLLDNDDQDSKHGGEALDNDDQDSKHGGEVVEEYENNFKVTKEFKSKSSRISSDVEPIPSISSLDLPIFSGGVPSVSSVASNGTSARVYLPTLNDNPKHSTDNSPRPPDNRKLPSQKTKPRYLKIEDTIGLGRLSPLTKQEAEIISARRSAFKKKNQSSEDVSEDRSCNGNSYDCLSSNQPLHRSCNDNSSTVLPLVFFHGSSRSVKDNNLTPPPGYKIMRIKPHMSPTLPVHLKNLTDSRASGNIHGPHVLSSSEKEAVHVFQNGTNNCCEENNDECSKSFCKVETHQGQTVLQMSSDLKPTSNSRYFGNVESPYDTRKVKGSRSYLIPRANNADDLNLHTLSRYGQLYEEPFLCRQRYFTVSKIETVQAPSKKSNQGQTKVRSSLAPSVTGERRKTQGEYLLEIQRLGALCETRTKELNWLKLQLKHTTLGFDSFTVLIKYLTDDVSLIYFKH</sequence>
<feature type="region of interest" description="Disordered" evidence="1">
    <location>
        <begin position="118"/>
        <end position="145"/>
    </location>
</feature>
<feature type="compositionally biased region" description="Polar residues" evidence="1">
    <location>
        <begin position="491"/>
        <end position="508"/>
    </location>
</feature>
<organism evidence="2 3">
    <name type="scientific">Limulus polyphemus</name>
    <name type="common">Atlantic horseshoe crab</name>
    <dbReference type="NCBI Taxonomy" id="6850"/>
    <lineage>
        <taxon>Eukaryota</taxon>
        <taxon>Metazoa</taxon>
        <taxon>Ecdysozoa</taxon>
        <taxon>Arthropoda</taxon>
        <taxon>Chelicerata</taxon>
        <taxon>Merostomata</taxon>
        <taxon>Xiphosura</taxon>
        <taxon>Limulidae</taxon>
        <taxon>Limulus</taxon>
    </lineage>
</organism>
<accession>A0ABM1RW61</accession>
<reference evidence="3" key="1">
    <citation type="submission" date="2025-08" db="UniProtKB">
        <authorList>
            <consortium name="RefSeq"/>
        </authorList>
    </citation>
    <scope>IDENTIFICATION</scope>
    <source>
        <tissue evidence="3">Muscle</tissue>
    </source>
</reference>
<keyword evidence="2" id="KW-1185">Reference proteome</keyword>
<evidence type="ECO:0000256" key="1">
    <source>
        <dbReference type="SAM" id="MobiDB-lite"/>
    </source>
</evidence>
<dbReference type="Proteomes" id="UP000694941">
    <property type="component" value="Unplaced"/>
</dbReference>
<name>A0ABM1RW61_LIMPO</name>